<dbReference type="InterPro" id="IPR050966">
    <property type="entry name" value="Glutamyl_endopeptidase"/>
</dbReference>
<evidence type="ECO:0000256" key="5">
    <source>
        <dbReference type="ARBA" id="ARBA00022825"/>
    </source>
</evidence>
<dbReference type="EMBL" id="SRHE01000235">
    <property type="protein sequence ID" value="TWW09567.1"/>
    <property type="molecule type" value="Genomic_DNA"/>
</dbReference>
<keyword evidence="8" id="KW-1185">Reference proteome</keyword>
<dbReference type="Proteomes" id="UP000321083">
    <property type="component" value="Unassembled WGS sequence"/>
</dbReference>
<evidence type="ECO:0000313" key="8">
    <source>
        <dbReference type="Proteomes" id="UP000321083"/>
    </source>
</evidence>
<dbReference type="InterPro" id="IPR043504">
    <property type="entry name" value="Peptidase_S1_PA_chymotrypsin"/>
</dbReference>
<keyword evidence="3" id="KW-0732">Signal</keyword>
<dbReference type="EC" id="3.4.21.-" evidence="6"/>
<name>A0A5C6M5R9_9PLAN</name>
<evidence type="ECO:0000313" key="7">
    <source>
        <dbReference type="EMBL" id="TWW09567.1"/>
    </source>
</evidence>
<dbReference type="InterPro" id="IPR033116">
    <property type="entry name" value="TRYPSIN_SER"/>
</dbReference>
<evidence type="ECO:0000256" key="6">
    <source>
        <dbReference type="RuleBase" id="RU004296"/>
    </source>
</evidence>
<keyword evidence="4 6" id="KW-0378">Hydrolase</keyword>
<dbReference type="AlphaFoldDB" id="A0A5C6M5R9"/>
<dbReference type="GO" id="GO:0008236">
    <property type="term" value="F:serine-type peptidase activity"/>
    <property type="evidence" value="ECO:0007669"/>
    <property type="project" value="UniProtKB-KW"/>
</dbReference>
<comment type="caution">
    <text evidence="7">The sequence shown here is derived from an EMBL/GenBank/DDBJ whole genome shotgun (WGS) entry which is preliminary data.</text>
</comment>
<accession>A0A5C6M5R9</accession>
<keyword evidence="5 6" id="KW-0720">Serine protease</keyword>
<sequence length="177" mass="19248">MPNVLLTAGHVLFKHDLGGAPLKVEVWSPVSRKWTVVKNYTWTADWQNKTGDYRARDFGAIKTPVTSAGFFELLVSNDPWLLASEFTVAGYAGDKQKLSVEPVLVSATSTVTATYPDRLKHMVDTTPGESGGPLFSSVPNKGIRAVGIHNYGDAAGNFATRITAEVANEIQLWINNL</sequence>
<keyword evidence="2 6" id="KW-0645">Protease</keyword>
<reference evidence="7 8" key="2">
    <citation type="submission" date="2019-08" db="EMBL/GenBank/DDBJ databases">
        <authorList>
            <person name="Henke P."/>
        </authorList>
    </citation>
    <scope>NUCLEOTIDE SEQUENCE [LARGE SCALE GENOMIC DNA]</scope>
    <source>
        <strain evidence="7">Phe10_nw2017</strain>
    </source>
</reference>
<dbReference type="SUPFAM" id="SSF50494">
    <property type="entry name" value="Trypsin-like serine proteases"/>
    <property type="match status" value="1"/>
</dbReference>
<evidence type="ECO:0000256" key="2">
    <source>
        <dbReference type="ARBA" id="ARBA00022670"/>
    </source>
</evidence>
<gene>
    <name evidence="7" type="ORF">E3A20_13040</name>
</gene>
<dbReference type="Pfam" id="PF13365">
    <property type="entry name" value="Trypsin_2"/>
    <property type="match status" value="1"/>
</dbReference>
<dbReference type="PRINTS" id="PR00839">
    <property type="entry name" value="V8PROTEASE"/>
</dbReference>
<dbReference type="GO" id="GO:0006508">
    <property type="term" value="P:proteolysis"/>
    <property type="evidence" value="ECO:0007669"/>
    <property type="project" value="UniProtKB-KW"/>
</dbReference>
<evidence type="ECO:0000256" key="1">
    <source>
        <dbReference type="ARBA" id="ARBA00008764"/>
    </source>
</evidence>
<dbReference type="InterPro" id="IPR009003">
    <property type="entry name" value="Peptidase_S1_PA"/>
</dbReference>
<protein>
    <recommendedName>
        <fullName evidence="6">Serine protease</fullName>
        <ecNumber evidence="6">3.4.21.-</ecNumber>
    </recommendedName>
</protein>
<dbReference type="Gene3D" id="2.40.10.10">
    <property type="entry name" value="Trypsin-like serine proteases"/>
    <property type="match status" value="2"/>
</dbReference>
<organism evidence="7 8">
    <name type="scientific">Planctomyces bekefii</name>
    <dbReference type="NCBI Taxonomy" id="1653850"/>
    <lineage>
        <taxon>Bacteria</taxon>
        <taxon>Pseudomonadati</taxon>
        <taxon>Planctomycetota</taxon>
        <taxon>Planctomycetia</taxon>
        <taxon>Planctomycetales</taxon>
        <taxon>Planctomycetaceae</taxon>
        <taxon>Planctomyces</taxon>
    </lineage>
</organism>
<evidence type="ECO:0000256" key="3">
    <source>
        <dbReference type="ARBA" id="ARBA00022729"/>
    </source>
</evidence>
<dbReference type="PANTHER" id="PTHR15462:SF8">
    <property type="entry name" value="SERINE PROTEASE"/>
    <property type="match status" value="1"/>
</dbReference>
<comment type="similarity">
    <text evidence="1 6">Belongs to the peptidase S1B family.</text>
</comment>
<dbReference type="PROSITE" id="PS00135">
    <property type="entry name" value="TRYPSIN_SER"/>
    <property type="match status" value="1"/>
</dbReference>
<evidence type="ECO:0000256" key="4">
    <source>
        <dbReference type="ARBA" id="ARBA00022801"/>
    </source>
</evidence>
<dbReference type="PANTHER" id="PTHR15462">
    <property type="entry name" value="SERINE PROTEASE"/>
    <property type="match status" value="1"/>
</dbReference>
<dbReference type="InterPro" id="IPR008256">
    <property type="entry name" value="Peptidase_S1B"/>
</dbReference>
<reference evidence="7 8" key="1">
    <citation type="submission" date="2019-08" db="EMBL/GenBank/DDBJ databases">
        <title>100 year-old enigma solved: identification of Planctomyces bekefii, the type genus and species of the phylum Planctomycetes.</title>
        <authorList>
            <person name="Svetlana D.N."/>
            <person name="Overmann J."/>
        </authorList>
    </citation>
    <scope>NUCLEOTIDE SEQUENCE [LARGE SCALE GENOMIC DNA]</scope>
    <source>
        <strain evidence="7">Phe10_nw2017</strain>
    </source>
</reference>
<proteinExistence type="inferred from homology"/>